<accession>A0ABQ4NBR9</accession>
<reference evidence="9 10" key="1">
    <citation type="submission" date="2021-04" db="EMBL/GenBank/DDBJ databases">
        <title>Draft genome sequence of Paenibacillus cisolokensis, LC2-13A.</title>
        <authorList>
            <person name="Uke A."/>
            <person name="Chhe C."/>
            <person name="Baramee S."/>
            <person name="Kosugi A."/>
        </authorList>
    </citation>
    <scope>NUCLEOTIDE SEQUENCE [LARGE SCALE GENOMIC DNA]</scope>
    <source>
        <strain evidence="9 10">LC2-13A</strain>
    </source>
</reference>
<comment type="subunit">
    <text evidence="7">Homodimer.</text>
</comment>
<evidence type="ECO:0000256" key="8">
    <source>
        <dbReference type="RuleBase" id="RU003781"/>
    </source>
</evidence>
<feature type="binding site" evidence="7">
    <location>
        <begin position="197"/>
        <end position="198"/>
    </location>
    <ligand>
        <name>substrate</name>
    </ligand>
</feature>
<keyword evidence="10" id="KW-1185">Reference proteome</keyword>
<comment type="caution">
    <text evidence="7">Lacks conserved residue(s) required for the propagation of feature annotation.</text>
</comment>
<dbReference type="EMBL" id="BOVJ01000144">
    <property type="protein sequence ID" value="GIQ65677.1"/>
    <property type="molecule type" value="Genomic_DNA"/>
</dbReference>
<keyword evidence="4 7" id="KW-0378">Hydrolase</keyword>
<feature type="binding site" evidence="7">
    <location>
        <begin position="12"/>
        <end position="17"/>
    </location>
    <ligand>
        <name>substrate</name>
    </ligand>
</feature>
<evidence type="ECO:0000256" key="3">
    <source>
        <dbReference type="ARBA" id="ARBA00022741"/>
    </source>
</evidence>
<dbReference type="SUPFAM" id="SSF52972">
    <property type="entry name" value="ITPase-like"/>
    <property type="match status" value="1"/>
</dbReference>
<comment type="similarity">
    <text evidence="1 7 8">Belongs to the HAM1 NTPase family.</text>
</comment>
<comment type="catalytic activity">
    <reaction evidence="7">
        <text>XTP + H2O = XMP + diphosphate + H(+)</text>
        <dbReference type="Rhea" id="RHEA:28610"/>
        <dbReference type="ChEBI" id="CHEBI:15377"/>
        <dbReference type="ChEBI" id="CHEBI:15378"/>
        <dbReference type="ChEBI" id="CHEBI:33019"/>
        <dbReference type="ChEBI" id="CHEBI:57464"/>
        <dbReference type="ChEBI" id="CHEBI:61314"/>
        <dbReference type="EC" id="3.6.1.66"/>
    </reaction>
</comment>
<dbReference type="EC" id="3.6.1.66" evidence="7"/>
<evidence type="ECO:0000313" key="9">
    <source>
        <dbReference type="EMBL" id="GIQ65677.1"/>
    </source>
</evidence>
<feature type="binding site" evidence="7">
    <location>
        <position position="75"/>
    </location>
    <ligand>
        <name>substrate</name>
    </ligand>
</feature>
<evidence type="ECO:0000256" key="1">
    <source>
        <dbReference type="ARBA" id="ARBA00008023"/>
    </source>
</evidence>
<dbReference type="InterPro" id="IPR029001">
    <property type="entry name" value="ITPase-like_fam"/>
</dbReference>
<dbReference type="Proteomes" id="UP000680304">
    <property type="component" value="Unassembled WGS sequence"/>
</dbReference>
<feature type="binding site" evidence="7">
    <location>
        <position position="74"/>
    </location>
    <ligand>
        <name>Mg(2+)</name>
        <dbReference type="ChEBI" id="CHEBI:18420"/>
    </ligand>
</feature>
<keyword evidence="5 7" id="KW-0460">Magnesium</keyword>
<dbReference type="PANTHER" id="PTHR11067:SF9">
    <property type="entry name" value="INOSINE TRIPHOSPHATE PYROPHOSPHATASE"/>
    <property type="match status" value="1"/>
</dbReference>
<keyword evidence="3 7" id="KW-0547">Nucleotide-binding</keyword>
<comment type="cofactor">
    <cofactor evidence="7">
        <name>Mg(2+)</name>
        <dbReference type="ChEBI" id="CHEBI:18420"/>
    </cofactor>
    <text evidence="7">Binds 1 Mg(2+) ion per subunit.</text>
</comment>
<comment type="catalytic activity">
    <reaction evidence="7">
        <text>ITP + H2O = IMP + diphosphate + H(+)</text>
        <dbReference type="Rhea" id="RHEA:29399"/>
        <dbReference type="ChEBI" id="CHEBI:15377"/>
        <dbReference type="ChEBI" id="CHEBI:15378"/>
        <dbReference type="ChEBI" id="CHEBI:33019"/>
        <dbReference type="ChEBI" id="CHEBI:58053"/>
        <dbReference type="ChEBI" id="CHEBI:61402"/>
        <dbReference type="EC" id="3.6.1.66"/>
    </reaction>
</comment>
<dbReference type="NCBIfam" id="NF011397">
    <property type="entry name" value="PRK14822.1"/>
    <property type="match status" value="1"/>
</dbReference>
<comment type="catalytic activity">
    <reaction evidence="7">
        <text>dITP + H2O = dIMP + diphosphate + H(+)</text>
        <dbReference type="Rhea" id="RHEA:28342"/>
        <dbReference type="ChEBI" id="CHEBI:15377"/>
        <dbReference type="ChEBI" id="CHEBI:15378"/>
        <dbReference type="ChEBI" id="CHEBI:33019"/>
        <dbReference type="ChEBI" id="CHEBI:61194"/>
        <dbReference type="ChEBI" id="CHEBI:61382"/>
        <dbReference type="EC" id="3.6.1.66"/>
    </reaction>
</comment>
<dbReference type="RefSeq" id="WP_213530168.1">
    <property type="nucleotide sequence ID" value="NZ_BOVJ01000144.1"/>
</dbReference>
<evidence type="ECO:0000256" key="2">
    <source>
        <dbReference type="ARBA" id="ARBA00022723"/>
    </source>
</evidence>
<feature type="binding site" evidence="7">
    <location>
        <position position="192"/>
    </location>
    <ligand>
        <name>substrate</name>
    </ligand>
</feature>
<evidence type="ECO:0000256" key="4">
    <source>
        <dbReference type="ARBA" id="ARBA00022801"/>
    </source>
</evidence>
<dbReference type="Pfam" id="PF01725">
    <property type="entry name" value="Ham1p_like"/>
    <property type="match status" value="1"/>
</dbReference>
<evidence type="ECO:0000313" key="10">
    <source>
        <dbReference type="Proteomes" id="UP000680304"/>
    </source>
</evidence>
<evidence type="ECO:0000256" key="7">
    <source>
        <dbReference type="HAMAP-Rule" id="MF_01405"/>
    </source>
</evidence>
<dbReference type="InterPro" id="IPR002637">
    <property type="entry name" value="RdgB/HAM1"/>
</dbReference>
<keyword evidence="6 7" id="KW-0546">Nucleotide metabolism</keyword>
<dbReference type="NCBIfam" id="TIGR00042">
    <property type="entry name" value="RdgB/HAM1 family non-canonical purine NTP pyrophosphatase"/>
    <property type="match status" value="1"/>
</dbReference>
<comment type="function">
    <text evidence="7">Pyrophosphatase that catalyzes the hydrolysis of nucleoside triphosphates to their monophosphate derivatives, with a high preference for the non-canonical purine nucleotides XTP (xanthosine triphosphate), dITP (deoxyinosine triphosphate) and ITP. Seems to function as a house-cleaning enzyme that removes non-canonical purine nucleotides from the nucleotide pool, thus preventing their incorporation into DNA/RNA and avoiding chromosomal lesions.</text>
</comment>
<proteinExistence type="inferred from homology"/>
<evidence type="ECO:0000256" key="5">
    <source>
        <dbReference type="ARBA" id="ARBA00022842"/>
    </source>
</evidence>
<sequence>MTGRKREIVIATRNPGKAREFAHAFAALEVAVKSLLDYPSIPDIPEDGSTFADNARIKAKTASELLGVPALADDSGLCVDALDGAPGVYSARYAGEGASDADNNAKLLAELTGRGAETLGTLPDGTRLLSRGRFVCVLALYDPERGAFIEAEGEVAGFIADRPRGSGGFGYDPLFWLPELGRSMAELTQEEKRAISHRGKALEALLNRLRER</sequence>
<organism evidence="9 10">
    <name type="scientific">Paenibacillus cisolokensis</name>
    <dbReference type="NCBI Taxonomy" id="1658519"/>
    <lineage>
        <taxon>Bacteria</taxon>
        <taxon>Bacillati</taxon>
        <taxon>Bacillota</taxon>
        <taxon>Bacilli</taxon>
        <taxon>Bacillales</taxon>
        <taxon>Paenibacillaceae</taxon>
        <taxon>Paenibacillus</taxon>
    </lineage>
</organism>
<gene>
    <name evidence="9" type="ORF">PACILC2_42450</name>
</gene>
<name>A0ABQ4NBR9_9BACL</name>
<dbReference type="InterPro" id="IPR020922">
    <property type="entry name" value="dITP/XTP_pyrophosphatase"/>
</dbReference>
<dbReference type="HAMAP" id="MF_01405">
    <property type="entry name" value="Non_canon_purine_NTPase"/>
    <property type="match status" value="1"/>
</dbReference>
<dbReference type="PANTHER" id="PTHR11067">
    <property type="entry name" value="INOSINE TRIPHOSPHATE PYROPHOSPHATASE/HAM1 PROTEIN"/>
    <property type="match status" value="1"/>
</dbReference>
<protein>
    <recommendedName>
        <fullName evidence="7">dITP/XTP pyrophosphatase</fullName>
        <ecNumber evidence="7">3.6.1.66</ecNumber>
    </recommendedName>
    <alternativeName>
        <fullName evidence="7">Non-canonical purine NTP pyrophosphatase</fullName>
    </alternativeName>
    <alternativeName>
        <fullName evidence="7">Non-standard purine NTP pyrophosphatase</fullName>
    </alternativeName>
    <alternativeName>
        <fullName evidence="7">Nucleoside-triphosphate diphosphatase</fullName>
    </alternativeName>
    <alternativeName>
        <fullName evidence="7">Nucleoside-triphosphate pyrophosphatase</fullName>
        <shortName evidence="7">NTPase</shortName>
    </alternativeName>
</protein>
<feature type="active site" description="Proton acceptor" evidence="7">
    <location>
        <position position="74"/>
    </location>
</feature>
<dbReference type="CDD" id="cd00515">
    <property type="entry name" value="HAM1"/>
    <property type="match status" value="1"/>
</dbReference>
<keyword evidence="2 7" id="KW-0479">Metal-binding</keyword>
<evidence type="ECO:0000256" key="6">
    <source>
        <dbReference type="ARBA" id="ARBA00023080"/>
    </source>
</evidence>
<comment type="caution">
    <text evidence="9">The sequence shown here is derived from an EMBL/GenBank/DDBJ whole genome shotgun (WGS) entry which is preliminary data.</text>
</comment>
<feature type="binding site" evidence="7">
    <location>
        <begin position="169"/>
        <end position="172"/>
    </location>
    <ligand>
        <name>substrate</name>
    </ligand>
</feature>
<dbReference type="Gene3D" id="3.90.950.10">
    <property type="match status" value="1"/>
</dbReference>